<accession>E4Y437</accession>
<name>E4Y437_OIKDI</name>
<feature type="compositionally biased region" description="Acidic residues" evidence="1">
    <location>
        <begin position="251"/>
        <end position="267"/>
    </location>
</feature>
<organism evidence="2">
    <name type="scientific">Oikopleura dioica</name>
    <name type="common">Tunicate</name>
    <dbReference type="NCBI Taxonomy" id="34765"/>
    <lineage>
        <taxon>Eukaryota</taxon>
        <taxon>Metazoa</taxon>
        <taxon>Chordata</taxon>
        <taxon>Tunicata</taxon>
        <taxon>Appendicularia</taxon>
        <taxon>Copelata</taxon>
        <taxon>Oikopleuridae</taxon>
        <taxon>Oikopleura</taxon>
    </lineage>
</organism>
<feature type="compositionally biased region" description="Basic and acidic residues" evidence="1">
    <location>
        <begin position="226"/>
        <end position="236"/>
    </location>
</feature>
<reference evidence="2" key="1">
    <citation type="journal article" date="2010" name="Science">
        <title>Plasticity of animal genome architecture unmasked by rapid evolution of a pelagic tunicate.</title>
        <authorList>
            <person name="Denoeud F."/>
            <person name="Henriet S."/>
            <person name="Mungpakdee S."/>
            <person name="Aury J.M."/>
            <person name="Da Silva C."/>
            <person name="Brinkmann H."/>
            <person name="Mikhaleva J."/>
            <person name="Olsen L.C."/>
            <person name="Jubin C."/>
            <person name="Canestro C."/>
            <person name="Bouquet J.M."/>
            <person name="Danks G."/>
            <person name="Poulain J."/>
            <person name="Campsteijn C."/>
            <person name="Adamski M."/>
            <person name="Cross I."/>
            <person name="Yadetie F."/>
            <person name="Muffato M."/>
            <person name="Louis A."/>
            <person name="Butcher S."/>
            <person name="Tsagkogeorga G."/>
            <person name="Konrad A."/>
            <person name="Singh S."/>
            <person name="Jensen M.F."/>
            <person name="Cong E.H."/>
            <person name="Eikeseth-Otteraa H."/>
            <person name="Noel B."/>
            <person name="Anthouard V."/>
            <person name="Porcel B.M."/>
            <person name="Kachouri-Lafond R."/>
            <person name="Nishino A."/>
            <person name="Ugolini M."/>
            <person name="Chourrout P."/>
            <person name="Nishida H."/>
            <person name="Aasland R."/>
            <person name="Huzurbazar S."/>
            <person name="Westhof E."/>
            <person name="Delsuc F."/>
            <person name="Lehrach H."/>
            <person name="Reinhardt R."/>
            <person name="Weissenbach J."/>
            <person name="Roy S.W."/>
            <person name="Artiguenave F."/>
            <person name="Postlethwait J.H."/>
            <person name="Manak J.R."/>
            <person name="Thompson E.M."/>
            <person name="Jaillon O."/>
            <person name="Du Pasquier L."/>
            <person name="Boudinot P."/>
            <person name="Liberles D.A."/>
            <person name="Volff J.N."/>
            <person name="Philippe H."/>
            <person name="Lenhard B."/>
            <person name="Roest Crollius H."/>
            <person name="Wincker P."/>
            <person name="Chourrout D."/>
        </authorList>
    </citation>
    <scope>NUCLEOTIDE SEQUENCE [LARGE SCALE GENOMIC DNA]</scope>
</reference>
<sequence>MYVKSPSLGAIVRTKHLFSTPMISPIGKEMPDVVQCTIYNSGGEIFDDFEREKEETSFSFELKTLTASDIEDGSAQKEEEEEPQENHPCNKRLESEEDASPCVQQTSKLFGSNSRLDGSDSGLNDASIFDEITTLPIPVLPAEASGLPDRLNESVLKTPVNNSFLTEKIKKNPPTLARKVWSGVTDGVGKMFASFLSISRQAATATDDEEFFDNPQEAESSKSPLRRLDKGDKEENVTVAESIERTIYYEAEAEEKESDEDSEEGEGDNTQIEAEKTLVAEEEGCDRDFETPEKETVKNAKKKLPAPPRKRRPAFSSLKKNALESSTATRRSSRSKKKTSFYKA</sequence>
<feature type="region of interest" description="Disordered" evidence="1">
    <location>
        <begin position="62"/>
        <end position="117"/>
    </location>
</feature>
<protein>
    <submittedName>
        <fullName evidence="2">Uncharacterized protein</fullName>
    </submittedName>
</protein>
<evidence type="ECO:0000313" key="2">
    <source>
        <dbReference type="EMBL" id="CBY30435.1"/>
    </source>
</evidence>
<dbReference type="EMBL" id="FN654276">
    <property type="protein sequence ID" value="CBY30435.1"/>
    <property type="molecule type" value="Genomic_DNA"/>
</dbReference>
<gene>
    <name evidence="2" type="ORF">GSOID_T00018302001</name>
</gene>
<evidence type="ECO:0000256" key="1">
    <source>
        <dbReference type="SAM" id="MobiDB-lite"/>
    </source>
</evidence>
<proteinExistence type="predicted"/>
<feature type="compositionally biased region" description="Basic residues" evidence="1">
    <location>
        <begin position="299"/>
        <end position="313"/>
    </location>
</feature>
<dbReference type="AlphaFoldDB" id="E4Y437"/>
<feature type="compositionally biased region" description="Basic residues" evidence="1">
    <location>
        <begin position="331"/>
        <end position="344"/>
    </location>
</feature>
<dbReference type="Proteomes" id="UP000011014">
    <property type="component" value="Unassembled WGS sequence"/>
</dbReference>
<feature type="compositionally biased region" description="Basic and acidic residues" evidence="1">
    <location>
        <begin position="286"/>
        <end position="298"/>
    </location>
</feature>
<feature type="compositionally biased region" description="Polar residues" evidence="1">
    <location>
        <begin position="102"/>
        <end position="117"/>
    </location>
</feature>
<feature type="region of interest" description="Disordered" evidence="1">
    <location>
        <begin position="207"/>
        <end position="344"/>
    </location>
</feature>